<evidence type="ECO:0000259" key="4">
    <source>
        <dbReference type="Pfam" id="PF13579"/>
    </source>
</evidence>
<dbReference type="EMBL" id="MHQL01000052">
    <property type="protein sequence ID" value="OHA01881.1"/>
    <property type="molecule type" value="Genomic_DNA"/>
</dbReference>
<dbReference type="Pfam" id="PF13579">
    <property type="entry name" value="Glyco_trans_4_4"/>
    <property type="match status" value="1"/>
</dbReference>
<dbReference type="GO" id="GO:0016757">
    <property type="term" value="F:glycosyltransferase activity"/>
    <property type="evidence" value="ECO:0007669"/>
    <property type="project" value="InterPro"/>
</dbReference>
<comment type="caution">
    <text evidence="5">The sequence shown here is derived from an EMBL/GenBank/DDBJ whole genome shotgun (WGS) entry which is preliminary data.</text>
</comment>
<evidence type="ECO:0000259" key="3">
    <source>
        <dbReference type="Pfam" id="PF13439"/>
    </source>
</evidence>
<dbReference type="InterPro" id="IPR001296">
    <property type="entry name" value="Glyco_trans_1"/>
</dbReference>
<keyword evidence="1" id="KW-0812">Transmembrane</keyword>
<sequence length="852" mass="95316">MSSHKTRIFRVFSYQERKNIRPLDLCTYPHVRWSVTRFKYAIRHDIIAWCACAIYFLPVNKHSQKPIIIVFTTAYDPFVGGAEIAIREIASRLADRFDFYILTSRFERRLPFREERAGMHIVRLGIGHRHDKFFLPFFAFFACLAIIVRSRGRKKILWAVMASYGSLAASALRTIFGRIPLILTLQEGDPEEHLRTSRLGLINLTMRFDLFCADQVTAISRYLLHVAWKFGYGKWGTVIPNGVDIAHFTKQYPEDELLTLRRSLGLISGERVVITTSRLVKKNAVDMIVRALERVRMHDGRRVRLLVLGTGPEAPRLRELAAGLAISDHVLFVGTVLHDELPKFLAIADVFVRPSRSEGLGNSFLEAMAAGVPIIGTPVGGIPDFLEDRKTGLEVGVDDVGDIAEKIRLVLSDDDLRRRIIAGAKRFIATRYDWGRIAEEFGGVFDRELEKASKTAVVLATGIFPPDIGGPATASALLEEELSRRAFKVSVVTYADPEDVRERTLGEITERVRHADVFRISRALPKGLRHAWYCIHVFFATLHADVVYAQDAVPAGFPAWLAARLLGKAFIVKITGDYAWERGVQRFGVRDLLDDFQKGSYGVRVGLLRICRSFVSRRADSVITPCEYLKTLVVGWGVPPERITVVHNSISVPERFPDAREARGELGLDDKAELFLSAGRLVPWKGFRALIGAFADARVAHSAARLYIAGSGPERHILEEEIGARNLVGKVVLLGSVGRETLFLYIRAADAFVLNTGYEGFSHQLLEAMALGTPVITTSTGGNSEIITDRETGLLVSYNDVGELEDAMRLLLSDTRLRNKIAYQGQMSVLKLTPNAMMEKLLPVIDVRRAHS</sequence>
<dbReference type="Pfam" id="PF13439">
    <property type="entry name" value="Glyco_transf_4"/>
    <property type="match status" value="1"/>
</dbReference>
<evidence type="ECO:0008006" key="7">
    <source>
        <dbReference type="Google" id="ProtNLM"/>
    </source>
</evidence>
<dbReference type="Proteomes" id="UP000177811">
    <property type="component" value="Unassembled WGS sequence"/>
</dbReference>
<evidence type="ECO:0000313" key="5">
    <source>
        <dbReference type="EMBL" id="OHA01881.1"/>
    </source>
</evidence>
<feature type="transmembrane region" description="Helical" evidence="1">
    <location>
        <begin position="156"/>
        <end position="176"/>
    </location>
</feature>
<accession>A0A1G2KTY3</accession>
<dbReference type="PANTHER" id="PTHR12526">
    <property type="entry name" value="GLYCOSYLTRANSFERASE"/>
    <property type="match status" value="1"/>
</dbReference>
<evidence type="ECO:0000256" key="1">
    <source>
        <dbReference type="SAM" id="Phobius"/>
    </source>
</evidence>
<reference evidence="5 6" key="1">
    <citation type="journal article" date="2016" name="Nat. Commun.">
        <title>Thousands of microbial genomes shed light on interconnected biogeochemical processes in an aquifer system.</title>
        <authorList>
            <person name="Anantharaman K."/>
            <person name="Brown C.T."/>
            <person name="Hug L.A."/>
            <person name="Sharon I."/>
            <person name="Castelle C.J."/>
            <person name="Probst A.J."/>
            <person name="Thomas B.C."/>
            <person name="Singh A."/>
            <person name="Wilkins M.J."/>
            <person name="Karaoz U."/>
            <person name="Brodie E.L."/>
            <person name="Williams K.H."/>
            <person name="Hubbard S.S."/>
            <person name="Banfield J.F."/>
        </authorList>
    </citation>
    <scope>NUCLEOTIDE SEQUENCE [LARGE SCALE GENOMIC DNA]</scope>
</reference>
<name>A0A1G2KTY3_9BACT</name>
<dbReference type="Gene3D" id="3.40.50.2000">
    <property type="entry name" value="Glycogen Phosphorylase B"/>
    <property type="match status" value="4"/>
</dbReference>
<organism evidence="5 6">
    <name type="scientific">Candidatus Sungbacteria bacterium RIFCSPHIGHO2_02_FULL_51_29</name>
    <dbReference type="NCBI Taxonomy" id="1802273"/>
    <lineage>
        <taxon>Bacteria</taxon>
        <taxon>Candidatus Sungiibacteriota</taxon>
    </lineage>
</organism>
<dbReference type="CDD" id="cd03801">
    <property type="entry name" value="GT4_PimA-like"/>
    <property type="match status" value="2"/>
</dbReference>
<dbReference type="InterPro" id="IPR028098">
    <property type="entry name" value="Glyco_trans_4-like_N"/>
</dbReference>
<feature type="transmembrane region" description="Helical" evidence="1">
    <location>
        <begin position="133"/>
        <end position="150"/>
    </location>
</feature>
<feature type="domain" description="Glycosyltransferase subfamily 4-like N-terminal" evidence="3">
    <location>
        <begin position="79"/>
        <end position="246"/>
    </location>
</feature>
<dbReference type="SUPFAM" id="SSF53756">
    <property type="entry name" value="UDP-Glycosyltransferase/glycogen phosphorylase"/>
    <property type="match status" value="2"/>
</dbReference>
<feature type="domain" description="Glycosyltransferase subfamily 4-like N-terminal" evidence="4">
    <location>
        <begin position="469"/>
        <end position="648"/>
    </location>
</feature>
<evidence type="ECO:0000313" key="6">
    <source>
        <dbReference type="Proteomes" id="UP000177811"/>
    </source>
</evidence>
<keyword evidence="1" id="KW-0472">Membrane</keyword>
<gene>
    <name evidence="5" type="ORF">A3C16_03245</name>
</gene>
<evidence type="ECO:0000259" key="2">
    <source>
        <dbReference type="Pfam" id="PF00534"/>
    </source>
</evidence>
<feature type="domain" description="Glycosyl transferase family 1" evidence="2">
    <location>
        <begin position="660"/>
        <end position="825"/>
    </location>
</feature>
<proteinExistence type="predicted"/>
<protein>
    <recommendedName>
        <fullName evidence="7">Glycosyltransferase</fullName>
    </recommendedName>
</protein>
<feature type="domain" description="Glycosyl transferase family 1" evidence="2">
    <location>
        <begin position="260"/>
        <end position="426"/>
    </location>
</feature>
<dbReference type="Pfam" id="PF00534">
    <property type="entry name" value="Glycos_transf_1"/>
    <property type="match status" value="2"/>
</dbReference>
<keyword evidence="1" id="KW-1133">Transmembrane helix</keyword>
<dbReference type="AlphaFoldDB" id="A0A1G2KTY3"/>